<evidence type="ECO:0000256" key="1">
    <source>
        <dbReference type="ARBA" id="ARBA00004651"/>
    </source>
</evidence>
<accession>F7ZBD2</accession>
<evidence type="ECO:0000256" key="3">
    <source>
        <dbReference type="ARBA" id="ARBA00022692"/>
    </source>
</evidence>
<dbReference type="InterPro" id="IPR030922">
    <property type="entry name" value="LptF"/>
</dbReference>
<protein>
    <submittedName>
        <fullName evidence="7">Permease, YjgP/YjgQ family</fullName>
    </submittedName>
</protein>
<keyword evidence="5 6" id="KW-0472">Membrane</keyword>
<dbReference type="HOGENOM" id="CLU_028799_7_1_5"/>
<dbReference type="NCBIfam" id="TIGR04407">
    <property type="entry name" value="LptF_YjgP"/>
    <property type="match status" value="1"/>
</dbReference>
<keyword evidence="8" id="KW-1185">Reference proteome</keyword>
<dbReference type="GO" id="GO:0015920">
    <property type="term" value="P:lipopolysaccharide transport"/>
    <property type="evidence" value="ECO:0007669"/>
    <property type="project" value="TreeGrafter"/>
</dbReference>
<evidence type="ECO:0000313" key="7">
    <source>
        <dbReference type="EMBL" id="AEI94318.1"/>
    </source>
</evidence>
<feature type="transmembrane region" description="Helical" evidence="6">
    <location>
        <begin position="60"/>
        <end position="78"/>
    </location>
</feature>
<feature type="transmembrane region" description="Helical" evidence="6">
    <location>
        <begin position="99"/>
        <end position="121"/>
    </location>
</feature>
<dbReference type="OrthoDB" id="8477889at2"/>
<dbReference type="GO" id="GO:0043190">
    <property type="term" value="C:ATP-binding cassette (ABC) transporter complex"/>
    <property type="evidence" value="ECO:0007669"/>
    <property type="project" value="InterPro"/>
</dbReference>
<dbReference type="InterPro" id="IPR005495">
    <property type="entry name" value="LptG/LptF_permease"/>
</dbReference>
<organism evidence="7 8">
    <name type="scientific">Roseobacter litoralis (strain ATCC 49566 / DSM 6996 / JCM 21268 / NBRC 15278 / OCh 149)</name>
    <dbReference type="NCBI Taxonomy" id="391595"/>
    <lineage>
        <taxon>Bacteria</taxon>
        <taxon>Pseudomonadati</taxon>
        <taxon>Pseudomonadota</taxon>
        <taxon>Alphaproteobacteria</taxon>
        <taxon>Rhodobacterales</taxon>
        <taxon>Roseobacteraceae</taxon>
        <taxon>Roseobacter</taxon>
    </lineage>
</organism>
<dbReference type="PANTHER" id="PTHR33529:SF6">
    <property type="entry name" value="YJGP_YJGQ FAMILY PERMEASE"/>
    <property type="match status" value="1"/>
</dbReference>
<dbReference type="STRING" id="391595.RLO149_c023480"/>
<evidence type="ECO:0000313" key="8">
    <source>
        <dbReference type="Proteomes" id="UP000001353"/>
    </source>
</evidence>
<feature type="transmembrane region" description="Helical" evidence="6">
    <location>
        <begin position="12"/>
        <end position="29"/>
    </location>
</feature>
<feature type="transmembrane region" description="Helical" evidence="6">
    <location>
        <begin position="311"/>
        <end position="328"/>
    </location>
</feature>
<dbReference type="eggNOG" id="COG0795">
    <property type="taxonomic scope" value="Bacteria"/>
</dbReference>
<evidence type="ECO:0000256" key="4">
    <source>
        <dbReference type="ARBA" id="ARBA00022989"/>
    </source>
</evidence>
<dbReference type="RefSeq" id="WP_013962241.1">
    <property type="nucleotide sequence ID" value="NC_015730.1"/>
</dbReference>
<keyword evidence="4 6" id="KW-1133">Transmembrane helix</keyword>
<dbReference type="Pfam" id="PF03739">
    <property type="entry name" value="LptF_LptG"/>
    <property type="match status" value="1"/>
</dbReference>
<evidence type="ECO:0000256" key="6">
    <source>
        <dbReference type="SAM" id="Phobius"/>
    </source>
</evidence>
<dbReference type="GO" id="GO:0055085">
    <property type="term" value="P:transmembrane transport"/>
    <property type="evidence" value="ECO:0007669"/>
    <property type="project" value="InterPro"/>
</dbReference>
<evidence type="ECO:0000256" key="2">
    <source>
        <dbReference type="ARBA" id="ARBA00022475"/>
    </source>
</evidence>
<dbReference type="Proteomes" id="UP000001353">
    <property type="component" value="Chromosome"/>
</dbReference>
<comment type="subcellular location">
    <subcellularLocation>
        <location evidence="1">Cell membrane</location>
        <topology evidence="1">Multi-pass membrane protein</topology>
    </subcellularLocation>
</comment>
<gene>
    <name evidence="7" type="ordered locus">RLO149_c023480</name>
</gene>
<dbReference type="EMBL" id="CP002623">
    <property type="protein sequence ID" value="AEI94318.1"/>
    <property type="molecule type" value="Genomic_DNA"/>
</dbReference>
<keyword evidence="2" id="KW-1003">Cell membrane</keyword>
<feature type="transmembrane region" description="Helical" evidence="6">
    <location>
        <begin position="280"/>
        <end position="299"/>
    </location>
</feature>
<keyword evidence="3 6" id="KW-0812">Transmembrane</keyword>
<reference evidence="7 8" key="1">
    <citation type="journal article" date="2011" name="BMC Genomics">
        <title>Comparative genome analysis and genome-guided physiological analysis of Roseobacter litoralis.</title>
        <authorList>
            <person name="Kalhoefer D."/>
            <person name="Thole S."/>
            <person name="Voget S."/>
            <person name="Lehmann R."/>
            <person name="Liesegang H."/>
            <person name="Wollher A."/>
            <person name="Daniel R."/>
            <person name="Simon M."/>
            <person name="Brinkhoff T."/>
        </authorList>
    </citation>
    <scope>NUCLEOTIDE SEQUENCE [LARGE SCALE GENOMIC DNA]</scope>
    <source>
        <strain evidence="8">ATCC 49566 / DSM 6996 / JCM 21268 / NBRC 15278 / OCh 149</strain>
    </source>
</reference>
<sequence length="375" mass="41993">MVRLDRYMLSQLLVLFGFFALVLVAILWINRGVSLFDQLISDGQSALVFLEFTALGLPKLITTVLPIATFAAAVYVTNRMNNESELTVLQATGSGPVRLARPVLVFGVIVFLMASVLHHVLMPLAQQQLGHRQNEIAQNATSRLLTEGRFLHPSEGVTFYTQQIDDDGVLRDVFLSDRRHVEEGVIYTAAHAYLIRDEDRTSLIMVDGLAQRLTTATDRLATANFRDFSFDISALVQNDVSQRLDPDRMTTFQLLTPWDQLSRETGRSIGTISQSFHARIADPLFCIVAALIGFSTLMIGGFSRFGVWREVAFAFVLLVAIDGVRSTLQSPVRRDPELWPLLYLPTFISALLVIAMLWIAARPRGAFLRLLRRRA</sequence>
<dbReference type="KEGG" id="rli:RLO149_c023480"/>
<dbReference type="AlphaFoldDB" id="F7ZBD2"/>
<evidence type="ECO:0000256" key="5">
    <source>
        <dbReference type="ARBA" id="ARBA00023136"/>
    </source>
</evidence>
<dbReference type="PANTHER" id="PTHR33529">
    <property type="entry name" value="SLR0882 PROTEIN-RELATED"/>
    <property type="match status" value="1"/>
</dbReference>
<proteinExistence type="predicted"/>
<feature type="transmembrane region" description="Helical" evidence="6">
    <location>
        <begin position="340"/>
        <end position="361"/>
    </location>
</feature>
<name>F7ZBD2_ROSLO</name>